<dbReference type="EMBL" id="CAIX01001334">
    <property type="protein sequence ID" value="CCI50824.1"/>
    <property type="molecule type" value="Genomic_DNA"/>
</dbReference>
<accession>A0A024GVK1</accession>
<dbReference type="InParanoid" id="A0A024GVK1"/>
<dbReference type="Proteomes" id="UP000053237">
    <property type="component" value="Unassembled WGS sequence"/>
</dbReference>
<name>A0A024GVK1_9STRA</name>
<evidence type="ECO:0000313" key="2">
    <source>
        <dbReference type="Proteomes" id="UP000053237"/>
    </source>
</evidence>
<comment type="caution">
    <text evidence="1">The sequence shown here is derived from an EMBL/GenBank/DDBJ whole genome shotgun (WGS) entry which is preliminary data.</text>
</comment>
<gene>
    <name evidence="1" type="ORF">BN9_131900</name>
</gene>
<dbReference type="AlphaFoldDB" id="A0A024GVK1"/>
<evidence type="ECO:0000313" key="1">
    <source>
        <dbReference type="EMBL" id="CCI50824.1"/>
    </source>
</evidence>
<organism evidence="1 2">
    <name type="scientific">Albugo candida</name>
    <dbReference type="NCBI Taxonomy" id="65357"/>
    <lineage>
        <taxon>Eukaryota</taxon>
        <taxon>Sar</taxon>
        <taxon>Stramenopiles</taxon>
        <taxon>Oomycota</taxon>
        <taxon>Peronosporomycetes</taxon>
        <taxon>Albuginales</taxon>
        <taxon>Albuginaceae</taxon>
        <taxon>Albugo</taxon>
    </lineage>
</organism>
<sequence length="140" mass="16103">MLEEVHCARYLEFLRRRRPPDKCEQKSNSAGKGKVGVSVIVYNHSFVEPAEKKKFLTEEANPSNLFECQAISESQSFKENKQSDEKDIENAIHSEMPSTLAKKTLGREDFDQRRRSTVIPFDISSFNSSRKHSQERILPA</sequence>
<reference evidence="1 2" key="1">
    <citation type="submission" date="2012-05" db="EMBL/GenBank/DDBJ databases">
        <title>Recombination and specialization in a pathogen metapopulation.</title>
        <authorList>
            <person name="Gardiner A."/>
            <person name="Kemen E."/>
            <person name="Schultz-Larsen T."/>
            <person name="MacLean D."/>
            <person name="Van Oosterhout C."/>
            <person name="Jones J.D.G."/>
        </authorList>
    </citation>
    <scope>NUCLEOTIDE SEQUENCE [LARGE SCALE GENOMIC DNA]</scope>
    <source>
        <strain evidence="1 2">Ac Nc2</strain>
    </source>
</reference>
<keyword evidence="2" id="KW-1185">Reference proteome</keyword>
<protein>
    <submittedName>
        <fullName evidence="1">Uncharacterized protein</fullName>
    </submittedName>
</protein>
<proteinExistence type="predicted"/>